<dbReference type="GO" id="GO:0045892">
    <property type="term" value="P:negative regulation of DNA-templated transcription"/>
    <property type="evidence" value="ECO:0007669"/>
    <property type="project" value="TreeGrafter"/>
</dbReference>
<name>A0A4Q7V2F7_PSEST</name>
<evidence type="ECO:0000313" key="14">
    <source>
        <dbReference type="Proteomes" id="UP000291591"/>
    </source>
</evidence>
<dbReference type="InterPro" id="IPR003482">
    <property type="entry name" value="Whib"/>
</dbReference>
<feature type="domain" description="4Fe-4S Wbl-type" evidence="12">
    <location>
        <begin position="70"/>
        <end position="129"/>
    </location>
</feature>
<evidence type="ECO:0000256" key="2">
    <source>
        <dbReference type="ARBA" id="ARBA00004496"/>
    </source>
</evidence>
<sequence>MTPADVRRCANATCNDLIERRDGEKHGRFLSRRFCSRTCASTVNLAHLEPPAGVVELAEWRRPDWHDSAPCRSTDPDAWFPLVGDNDAVLIAQRICGGCPYKAPCLSEGVQLGERYGIRGGISMRSVNRSRLAVAS</sequence>
<dbReference type="PANTHER" id="PTHR38839">
    <property type="entry name" value="TRANSCRIPTIONAL REGULATOR WHID-RELATED"/>
    <property type="match status" value="1"/>
</dbReference>
<evidence type="ECO:0000256" key="6">
    <source>
        <dbReference type="ARBA" id="ARBA00023004"/>
    </source>
</evidence>
<dbReference type="Pfam" id="PF02467">
    <property type="entry name" value="Whib"/>
    <property type="match status" value="1"/>
</dbReference>
<dbReference type="GO" id="GO:0005737">
    <property type="term" value="C:cytoplasm"/>
    <property type="evidence" value="ECO:0007669"/>
    <property type="project" value="UniProtKB-SubCell"/>
</dbReference>
<organism evidence="13 14">
    <name type="scientific">Pseudonocardia sediminis</name>
    <dbReference type="NCBI Taxonomy" id="1397368"/>
    <lineage>
        <taxon>Bacteria</taxon>
        <taxon>Bacillati</taxon>
        <taxon>Actinomycetota</taxon>
        <taxon>Actinomycetes</taxon>
        <taxon>Pseudonocardiales</taxon>
        <taxon>Pseudonocardiaceae</taxon>
        <taxon>Pseudonocardia</taxon>
    </lineage>
</organism>
<dbReference type="GO" id="GO:0047134">
    <property type="term" value="F:protein-disulfide reductase [NAD(P)H] activity"/>
    <property type="evidence" value="ECO:0007669"/>
    <property type="project" value="TreeGrafter"/>
</dbReference>
<dbReference type="InterPro" id="IPR034768">
    <property type="entry name" value="4FE4S_WBL"/>
</dbReference>
<evidence type="ECO:0000313" key="13">
    <source>
        <dbReference type="EMBL" id="RZT87561.1"/>
    </source>
</evidence>
<keyword evidence="4" id="KW-0004">4Fe-4S</keyword>
<comment type="cofactor">
    <cofactor evidence="1">
        <name>[4Fe-4S] cluster</name>
        <dbReference type="ChEBI" id="CHEBI:49883"/>
    </cofactor>
</comment>
<dbReference type="Proteomes" id="UP000291591">
    <property type="component" value="Unassembled WGS sequence"/>
</dbReference>
<comment type="caution">
    <text evidence="13">The sequence shown here is derived from an EMBL/GenBank/DDBJ whole genome shotgun (WGS) entry which is preliminary data.</text>
</comment>
<evidence type="ECO:0000256" key="3">
    <source>
        <dbReference type="ARBA" id="ARBA00006597"/>
    </source>
</evidence>
<evidence type="ECO:0000256" key="7">
    <source>
        <dbReference type="ARBA" id="ARBA00023014"/>
    </source>
</evidence>
<evidence type="ECO:0000256" key="1">
    <source>
        <dbReference type="ARBA" id="ARBA00001966"/>
    </source>
</evidence>
<evidence type="ECO:0000259" key="12">
    <source>
        <dbReference type="PROSITE" id="PS51674"/>
    </source>
</evidence>
<keyword evidence="10" id="KW-1015">Disulfide bond</keyword>
<evidence type="ECO:0000256" key="8">
    <source>
        <dbReference type="ARBA" id="ARBA00023015"/>
    </source>
</evidence>
<accession>A0A4Q7V2F7</accession>
<keyword evidence="14" id="KW-1185">Reference proteome</keyword>
<keyword evidence="11" id="KW-0804">Transcription</keyword>
<evidence type="ECO:0000256" key="9">
    <source>
        <dbReference type="ARBA" id="ARBA00023125"/>
    </source>
</evidence>
<dbReference type="EMBL" id="SHKL01000001">
    <property type="protein sequence ID" value="RZT87561.1"/>
    <property type="molecule type" value="Genomic_DNA"/>
</dbReference>
<reference evidence="13 14" key="1">
    <citation type="submission" date="2019-02" db="EMBL/GenBank/DDBJ databases">
        <title>Sequencing the genomes of 1000 actinobacteria strains.</title>
        <authorList>
            <person name="Klenk H.-P."/>
        </authorList>
    </citation>
    <scope>NUCLEOTIDE SEQUENCE [LARGE SCALE GENOMIC DNA]</scope>
    <source>
        <strain evidence="13 14">DSM 45779</strain>
    </source>
</reference>
<keyword evidence="6" id="KW-0408">Iron</keyword>
<evidence type="ECO:0000256" key="5">
    <source>
        <dbReference type="ARBA" id="ARBA00022723"/>
    </source>
</evidence>
<keyword evidence="7" id="KW-0411">Iron-sulfur</keyword>
<dbReference type="AlphaFoldDB" id="A0A4Q7V2F7"/>
<comment type="subcellular location">
    <subcellularLocation>
        <location evidence="2">Cytoplasm</location>
    </subcellularLocation>
</comment>
<dbReference type="GO" id="GO:0045454">
    <property type="term" value="P:cell redox homeostasis"/>
    <property type="evidence" value="ECO:0007669"/>
    <property type="project" value="TreeGrafter"/>
</dbReference>
<dbReference type="PROSITE" id="PS51674">
    <property type="entry name" value="4FE4S_WBL"/>
    <property type="match status" value="1"/>
</dbReference>
<keyword evidence="9" id="KW-0238">DNA-binding</keyword>
<dbReference type="RefSeq" id="WP_130291693.1">
    <property type="nucleotide sequence ID" value="NZ_SHKL01000001.1"/>
</dbReference>
<gene>
    <name evidence="13" type="ORF">EV383_4486</name>
</gene>
<evidence type="ECO:0000256" key="11">
    <source>
        <dbReference type="ARBA" id="ARBA00023163"/>
    </source>
</evidence>
<keyword evidence="8" id="KW-0805">Transcription regulation</keyword>
<dbReference type="GO" id="GO:0051539">
    <property type="term" value="F:4 iron, 4 sulfur cluster binding"/>
    <property type="evidence" value="ECO:0007669"/>
    <property type="project" value="UniProtKB-KW"/>
</dbReference>
<evidence type="ECO:0000256" key="4">
    <source>
        <dbReference type="ARBA" id="ARBA00022485"/>
    </source>
</evidence>
<comment type="similarity">
    <text evidence="3">Belongs to the WhiB family.</text>
</comment>
<dbReference type="GO" id="GO:0046872">
    <property type="term" value="F:metal ion binding"/>
    <property type="evidence" value="ECO:0007669"/>
    <property type="project" value="UniProtKB-KW"/>
</dbReference>
<dbReference type="GO" id="GO:0003677">
    <property type="term" value="F:DNA binding"/>
    <property type="evidence" value="ECO:0007669"/>
    <property type="project" value="UniProtKB-KW"/>
</dbReference>
<evidence type="ECO:0000256" key="10">
    <source>
        <dbReference type="ARBA" id="ARBA00023157"/>
    </source>
</evidence>
<protein>
    <submittedName>
        <fullName evidence="13">Transcription factor WhiB</fullName>
    </submittedName>
</protein>
<keyword evidence="5" id="KW-0479">Metal-binding</keyword>
<proteinExistence type="inferred from homology"/>
<dbReference type="OrthoDB" id="3576679at2"/>